<organism evidence="1">
    <name type="scientific">Myoviridae sp. ct0wg9</name>
    <dbReference type="NCBI Taxonomy" id="2826600"/>
    <lineage>
        <taxon>Viruses</taxon>
        <taxon>Duplodnaviria</taxon>
        <taxon>Heunggongvirae</taxon>
        <taxon>Uroviricota</taxon>
        <taxon>Caudoviricetes</taxon>
    </lineage>
</organism>
<reference evidence="1" key="1">
    <citation type="journal article" date="2021" name="Proc. Natl. Acad. Sci. U.S.A.">
        <title>A Catalog of Tens of Thousands of Viruses from Human Metagenomes Reveals Hidden Associations with Chronic Diseases.</title>
        <authorList>
            <person name="Tisza M.J."/>
            <person name="Buck C.B."/>
        </authorList>
    </citation>
    <scope>NUCLEOTIDE SEQUENCE</scope>
    <source>
        <strain evidence="1">Ct0wg9</strain>
    </source>
</reference>
<protein>
    <submittedName>
        <fullName evidence="1">Major tail protein</fullName>
    </submittedName>
</protein>
<name>A0A8S5NH54_9CAUD</name>
<accession>A0A8S5NH54</accession>
<sequence length="190" mass="20678">MKFTKIPENTFKELQMNTGALYDTFTPSSGTAGNIIGATTGGITFTDTLTFTDFGEDIDNCPKNTMELKRLDSHEVTLSGTYVTANTASVKKLMAAADIDSADETKITPRNDVKLADYGDIWWVGDYSDKNDDTNGGFMAIHLINALSTGGFQLTTSDKSKGQMAFTYTGHYSIDEPDKVPYEVYVSAGK</sequence>
<dbReference type="EMBL" id="BK015160">
    <property type="protein sequence ID" value="DAD93443.1"/>
    <property type="molecule type" value="Genomic_DNA"/>
</dbReference>
<proteinExistence type="predicted"/>
<evidence type="ECO:0000313" key="1">
    <source>
        <dbReference type="EMBL" id="DAD93443.1"/>
    </source>
</evidence>